<dbReference type="FunFam" id="3.30.63.20:FF:000001">
    <property type="entry name" value="40S ribosomal protein S25"/>
    <property type="match status" value="1"/>
</dbReference>
<accession>A0A9P6QFU5</accession>
<dbReference type="Pfam" id="PF03297">
    <property type="entry name" value="Ribosomal_S25"/>
    <property type="match status" value="1"/>
</dbReference>
<evidence type="ECO:0000313" key="5">
    <source>
        <dbReference type="EMBL" id="KAG0267706.1"/>
    </source>
</evidence>
<evidence type="ECO:0000256" key="3">
    <source>
        <dbReference type="ARBA" id="ARBA00023274"/>
    </source>
</evidence>
<evidence type="ECO:0000256" key="4">
    <source>
        <dbReference type="SAM" id="MobiDB-lite"/>
    </source>
</evidence>
<keyword evidence="6" id="KW-1185">Reference proteome</keyword>
<proteinExistence type="inferred from homology"/>
<dbReference type="GO" id="GO:1990904">
    <property type="term" value="C:ribonucleoprotein complex"/>
    <property type="evidence" value="ECO:0007669"/>
    <property type="project" value="UniProtKB-KW"/>
</dbReference>
<organism evidence="5 6">
    <name type="scientific">Mortierella polycephala</name>
    <dbReference type="NCBI Taxonomy" id="41804"/>
    <lineage>
        <taxon>Eukaryota</taxon>
        <taxon>Fungi</taxon>
        <taxon>Fungi incertae sedis</taxon>
        <taxon>Mucoromycota</taxon>
        <taxon>Mortierellomycotina</taxon>
        <taxon>Mortierellomycetes</taxon>
        <taxon>Mortierellales</taxon>
        <taxon>Mortierellaceae</taxon>
        <taxon>Mortierella</taxon>
    </lineage>
</organism>
<feature type="compositionally biased region" description="Basic residues" evidence="4">
    <location>
        <begin position="107"/>
        <end position="116"/>
    </location>
</feature>
<dbReference type="GO" id="GO:0005840">
    <property type="term" value="C:ribosome"/>
    <property type="evidence" value="ECO:0007669"/>
    <property type="project" value="UniProtKB-KW"/>
</dbReference>
<keyword evidence="3" id="KW-0687">Ribonucleoprotein</keyword>
<dbReference type="InterPro" id="IPR004977">
    <property type="entry name" value="Ribosomal_eS25"/>
</dbReference>
<comment type="caution">
    <text evidence="5">The sequence shown here is derived from an EMBL/GenBank/DDBJ whole genome shotgun (WGS) entry which is preliminary data.</text>
</comment>
<sequence length="205" mass="22801">MAFYSQQTQDTLMHLQLIFEFFLSRKVKSHPRAISLLLRLSCAPSFRTLIAAVTATATAIGIRWKRDLIKPYRIIGKNSGELVFTNNSNSDAKKDVAAKPSSSSGGKAKKKKWSKGKVKDKANNAVILDKTTYDKLMKEVPTYKLVSPSVLVDRLRINGSLARAAIRELVNLGHIVPVSTHGAQWIYTRATGVEEEKKSAKKDEE</sequence>
<dbReference type="Proteomes" id="UP000726737">
    <property type="component" value="Unassembled WGS sequence"/>
</dbReference>
<protein>
    <submittedName>
        <fullName evidence="5">40S ribosomal protein S25</fullName>
    </submittedName>
</protein>
<dbReference type="AlphaFoldDB" id="A0A9P6QFU5"/>
<evidence type="ECO:0000256" key="1">
    <source>
        <dbReference type="ARBA" id="ARBA00009106"/>
    </source>
</evidence>
<name>A0A9P6QFU5_9FUNG</name>
<dbReference type="OrthoDB" id="10263513at2759"/>
<keyword evidence="2 5" id="KW-0689">Ribosomal protein</keyword>
<gene>
    <name evidence="5" type="primary">RPS25_1</name>
    <name evidence="5" type="ORF">BG011_000017</name>
</gene>
<feature type="region of interest" description="Disordered" evidence="4">
    <location>
        <begin position="92"/>
        <end position="117"/>
    </location>
</feature>
<dbReference type="EMBL" id="JAAAJA010000001">
    <property type="protein sequence ID" value="KAG0267706.1"/>
    <property type="molecule type" value="Genomic_DNA"/>
</dbReference>
<dbReference type="PANTHER" id="PTHR12850">
    <property type="entry name" value="40S RIBOSOMAL PROTEIN S25"/>
    <property type="match status" value="1"/>
</dbReference>
<evidence type="ECO:0000313" key="6">
    <source>
        <dbReference type="Proteomes" id="UP000726737"/>
    </source>
</evidence>
<dbReference type="Gene3D" id="3.30.63.20">
    <property type="match status" value="1"/>
</dbReference>
<comment type="similarity">
    <text evidence="1">Belongs to the eukaryotic ribosomal protein eS25 family.</text>
</comment>
<evidence type="ECO:0000256" key="2">
    <source>
        <dbReference type="ARBA" id="ARBA00022980"/>
    </source>
</evidence>
<reference evidence="5" key="1">
    <citation type="journal article" date="2020" name="Fungal Divers.">
        <title>Resolving the Mortierellaceae phylogeny through synthesis of multi-gene phylogenetics and phylogenomics.</title>
        <authorList>
            <person name="Vandepol N."/>
            <person name="Liber J."/>
            <person name="Desiro A."/>
            <person name="Na H."/>
            <person name="Kennedy M."/>
            <person name="Barry K."/>
            <person name="Grigoriev I.V."/>
            <person name="Miller A.N."/>
            <person name="O'Donnell K."/>
            <person name="Stajich J.E."/>
            <person name="Bonito G."/>
        </authorList>
    </citation>
    <scope>NUCLEOTIDE SEQUENCE</scope>
    <source>
        <strain evidence="5">KOD948</strain>
    </source>
</reference>